<dbReference type="Pfam" id="PF00440">
    <property type="entry name" value="TetR_N"/>
    <property type="match status" value="1"/>
</dbReference>
<dbReference type="Gene3D" id="1.10.357.10">
    <property type="entry name" value="Tetracycline Repressor, domain 2"/>
    <property type="match status" value="1"/>
</dbReference>
<gene>
    <name evidence="7" type="ordered locus">KSE_42200</name>
</gene>
<evidence type="ECO:0000256" key="1">
    <source>
        <dbReference type="ARBA" id="ARBA00022491"/>
    </source>
</evidence>
<evidence type="ECO:0000256" key="5">
    <source>
        <dbReference type="PROSITE-ProRule" id="PRU00335"/>
    </source>
</evidence>
<dbReference type="SUPFAM" id="SSF46689">
    <property type="entry name" value="Homeodomain-like"/>
    <property type="match status" value="1"/>
</dbReference>
<dbReference type="SUPFAM" id="SSF48498">
    <property type="entry name" value="Tetracyclin repressor-like, C-terminal domain"/>
    <property type="match status" value="1"/>
</dbReference>
<dbReference type="HOGENOM" id="CLU_069356_15_3_11"/>
<evidence type="ECO:0000256" key="4">
    <source>
        <dbReference type="ARBA" id="ARBA00023163"/>
    </source>
</evidence>
<dbReference type="GO" id="GO:0000976">
    <property type="term" value="F:transcription cis-regulatory region binding"/>
    <property type="evidence" value="ECO:0007669"/>
    <property type="project" value="TreeGrafter"/>
</dbReference>
<feature type="DNA-binding region" description="H-T-H motif" evidence="5">
    <location>
        <begin position="32"/>
        <end position="51"/>
    </location>
</feature>
<protein>
    <submittedName>
        <fullName evidence="7">Putative TetR family transcriptional regulator</fullName>
    </submittedName>
</protein>
<dbReference type="InterPro" id="IPR036271">
    <property type="entry name" value="Tet_transcr_reg_TetR-rel_C_sf"/>
</dbReference>
<dbReference type="RefSeq" id="WP_014137307.1">
    <property type="nucleotide sequence ID" value="NC_016109.1"/>
</dbReference>
<dbReference type="InterPro" id="IPR009057">
    <property type="entry name" value="Homeodomain-like_sf"/>
</dbReference>
<dbReference type="InterPro" id="IPR039538">
    <property type="entry name" value="BetI_C"/>
</dbReference>
<dbReference type="Proteomes" id="UP000007076">
    <property type="component" value="Chromosome"/>
</dbReference>
<reference evidence="7 8" key="1">
    <citation type="journal article" date="2010" name="DNA Res.">
        <title>Genome sequence of Kitasatospora setae NBRC 14216T: an evolutionary snapshot of the family Streptomycetaceae.</title>
        <authorList>
            <person name="Ichikawa N."/>
            <person name="Oguchi A."/>
            <person name="Ikeda H."/>
            <person name="Ishikawa J."/>
            <person name="Kitani S."/>
            <person name="Watanabe Y."/>
            <person name="Nakamura S."/>
            <person name="Katano Y."/>
            <person name="Kishi E."/>
            <person name="Sasagawa M."/>
            <person name="Ankai A."/>
            <person name="Fukui S."/>
            <person name="Hashimoto Y."/>
            <person name="Kamata S."/>
            <person name="Otoguro M."/>
            <person name="Tanikawa S."/>
            <person name="Nihira T."/>
            <person name="Horinouchi S."/>
            <person name="Ohnishi Y."/>
            <person name="Hayakawa M."/>
            <person name="Kuzuyama T."/>
            <person name="Arisawa A."/>
            <person name="Nomoto F."/>
            <person name="Miura H."/>
            <person name="Takahashi Y."/>
            <person name="Fujita N."/>
        </authorList>
    </citation>
    <scope>NUCLEOTIDE SEQUENCE [LARGE SCALE GENOMIC DNA]</scope>
    <source>
        <strain evidence="8">ATCC 33774 / DSM 43861 / JCM 3304 / KCC A-0304 / NBRC 14216 / KM-6054</strain>
    </source>
</reference>
<dbReference type="InterPro" id="IPR001647">
    <property type="entry name" value="HTH_TetR"/>
</dbReference>
<evidence type="ECO:0000256" key="2">
    <source>
        <dbReference type="ARBA" id="ARBA00023015"/>
    </source>
</evidence>
<dbReference type="EMBL" id="AP010968">
    <property type="protein sequence ID" value="BAJ30005.1"/>
    <property type="molecule type" value="Genomic_DNA"/>
</dbReference>
<accession>E4MZS1</accession>
<dbReference type="PROSITE" id="PS50977">
    <property type="entry name" value="HTH_TETR_2"/>
    <property type="match status" value="1"/>
</dbReference>
<dbReference type="InterPro" id="IPR050109">
    <property type="entry name" value="HTH-type_TetR-like_transc_reg"/>
</dbReference>
<keyword evidence="3 5" id="KW-0238">DNA-binding</keyword>
<keyword evidence="8" id="KW-1185">Reference proteome</keyword>
<dbReference type="PANTHER" id="PTHR30055">
    <property type="entry name" value="HTH-TYPE TRANSCRIPTIONAL REGULATOR RUTR"/>
    <property type="match status" value="1"/>
</dbReference>
<dbReference type="AlphaFoldDB" id="E4MZS1"/>
<dbReference type="eggNOG" id="COG1309">
    <property type="taxonomic scope" value="Bacteria"/>
</dbReference>
<proteinExistence type="predicted"/>
<organism evidence="7 8">
    <name type="scientific">Kitasatospora setae (strain ATCC 33774 / DSM 43861 / JCM 3304 / KCC A-0304 / NBRC 14216 / KM-6054)</name>
    <name type="common">Streptomyces setae</name>
    <dbReference type="NCBI Taxonomy" id="452652"/>
    <lineage>
        <taxon>Bacteria</taxon>
        <taxon>Bacillati</taxon>
        <taxon>Actinomycetota</taxon>
        <taxon>Actinomycetes</taxon>
        <taxon>Kitasatosporales</taxon>
        <taxon>Streptomycetaceae</taxon>
        <taxon>Kitasatospora</taxon>
    </lineage>
</organism>
<dbReference type="Pfam" id="PF13977">
    <property type="entry name" value="TetR_C_6"/>
    <property type="match status" value="1"/>
</dbReference>
<evidence type="ECO:0000259" key="6">
    <source>
        <dbReference type="PROSITE" id="PS50977"/>
    </source>
</evidence>
<name>E4MZS1_KITSK</name>
<keyword evidence="2" id="KW-0805">Transcription regulation</keyword>
<keyword evidence="4" id="KW-0804">Transcription</keyword>
<dbReference type="PANTHER" id="PTHR30055:SF234">
    <property type="entry name" value="HTH-TYPE TRANSCRIPTIONAL REGULATOR BETI"/>
    <property type="match status" value="1"/>
</dbReference>
<sequence length="203" mass="21726">MTTPRRHSAKRREELVEAAERALLRSGLSALTVRAVASEAGVSPGAVLYHYAKADDLVYELHRTLVDRYVAARMRAVAKLADPARRLVRAFESGLPAGPGDPTCRLLYELHALAGRSRSHAALMASLWDRELMLYESIVQAGVAGGAFRTERDPHDIAASLLAMEDGLGLHIVSGNSSMAVGDAVRLLVETASGQLGCELPTG</sequence>
<dbReference type="KEGG" id="ksk:KSE_42200"/>
<evidence type="ECO:0000256" key="3">
    <source>
        <dbReference type="ARBA" id="ARBA00023125"/>
    </source>
</evidence>
<keyword evidence="1" id="KW-0678">Repressor</keyword>
<dbReference type="GO" id="GO:0003700">
    <property type="term" value="F:DNA-binding transcription factor activity"/>
    <property type="evidence" value="ECO:0007669"/>
    <property type="project" value="TreeGrafter"/>
</dbReference>
<dbReference type="STRING" id="452652.KSE_42200"/>
<feature type="domain" description="HTH tetR-type" evidence="6">
    <location>
        <begin position="9"/>
        <end position="69"/>
    </location>
</feature>
<dbReference type="PATRIC" id="fig|452652.3.peg.4213"/>
<evidence type="ECO:0000313" key="7">
    <source>
        <dbReference type="EMBL" id="BAJ30005.1"/>
    </source>
</evidence>
<evidence type="ECO:0000313" key="8">
    <source>
        <dbReference type="Proteomes" id="UP000007076"/>
    </source>
</evidence>